<dbReference type="EMBL" id="QKWP01000460">
    <property type="protein sequence ID" value="RIB19666.1"/>
    <property type="molecule type" value="Genomic_DNA"/>
</dbReference>
<gene>
    <name evidence="1" type="ORF">C2G38_1964874</name>
</gene>
<dbReference type="STRING" id="44941.A0A397VKH2"/>
<reference evidence="1 2" key="1">
    <citation type="submission" date="2018-06" db="EMBL/GenBank/DDBJ databases">
        <title>Comparative genomics reveals the genomic features of Rhizophagus irregularis, R. cerebriforme, R. diaphanum and Gigaspora rosea, and their symbiotic lifestyle signature.</title>
        <authorList>
            <person name="Morin E."/>
            <person name="San Clemente H."/>
            <person name="Chen E.C.H."/>
            <person name="De La Providencia I."/>
            <person name="Hainaut M."/>
            <person name="Kuo A."/>
            <person name="Kohler A."/>
            <person name="Murat C."/>
            <person name="Tang N."/>
            <person name="Roy S."/>
            <person name="Loubradou J."/>
            <person name="Henrissat B."/>
            <person name="Grigoriev I.V."/>
            <person name="Corradi N."/>
            <person name="Roux C."/>
            <person name="Martin F.M."/>
        </authorList>
    </citation>
    <scope>NUCLEOTIDE SEQUENCE [LARGE SCALE GENOMIC DNA]</scope>
    <source>
        <strain evidence="1 2">DAOM 194757</strain>
    </source>
</reference>
<name>A0A397VKH2_9GLOM</name>
<accession>A0A397VKH2</accession>
<protein>
    <submittedName>
        <fullName evidence="1">Uncharacterized protein</fullName>
    </submittedName>
</protein>
<evidence type="ECO:0000313" key="1">
    <source>
        <dbReference type="EMBL" id="RIB19666.1"/>
    </source>
</evidence>
<dbReference type="AlphaFoldDB" id="A0A397VKH2"/>
<keyword evidence="2" id="KW-1185">Reference proteome</keyword>
<dbReference type="OrthoDB" id="2437098at2759"/>
<sequence length="73" mass="8596">MYTVSPLDKECFCLQLLLLHTPGAKSFQNLMTVNNNIYDSFQETALVRELLNNDNEWCRCLEEAIQWQMPKEL</sequence>
<evidence type="ECO:0000313" key="2">
    <source>
        <dbReference type="Proteomes" id="UP000266673"/>
    </source>
</evidence>
<comment type="caution">
    <text evidence="1">The sequence shown here is derived from an EMBL/GenBank/DDBJ whole genome shotgun (WGS) entry which is preliminary data.</text>
</comment>
<dbReference type="Proteomes" id="UP000266673">
    <property type="component" value="Unassembled WGS sequence"/>
</dbReference>
<organism evidence="1 2">
    <name type="scientific">Gigaspora rosea</name>
    <dbReference type="NCBI Taxonomy" id="44941"/>
    <lineage>
        <taxon>Eukaryota</taxon>
        <taxon>Fungi</taxon>
        <taxon>Fungi incertae sedis</taxon>
        <taxon>Mucoromycota</taxon>
        <taxon>Glomeromycotina</taxon>
        <taxon>Glomeromycetes</taxon>
        <taxon>Diversisporales</taxon>
        <taxon>Gigasporaceae</taxon>
        <taxon>Gigaspora</taxon>
    </lineage>
</organism>
<proteinExistence type="predicted"/>